<dbReference type="GO" id="GO:1902936">
    <property type="term" value="F:phosphatidylinositol bisphosphate binding"/>
    <property type="evidence" value="ECO:0007669"/>
    <property type="project" value="TreeGrafter"/>
</dbReference>
<dbReference type="Pfam" id="PF00650">
    <property type="entry name" value="CRAL_TRIO"/>
    <property type="match status" value="1"/>
</dbReference>
<name>E2ADJ9_CAMFO</name>
<dbReference type="InterPro" id="IPR036273">
    <property type="entry name" value="CRAL/TRIO_N_dom_sf"/>
</dbReference>
<feature type="domain" description="CRAL-TRIO" evidence="1">
    <location>
        <begin position="151"/>
        <end position="314"/>
    </location>
</feature>
<dbReference type="STRING" id="104421.E2ADJ9"/>
<dbReference type="InterPro" id="IPR036865">
    <property type="entry name" value="CRAL-TRIO_dom_sf"/>
</dbReference>
<dbReference type="AlphaFoldDB" id="E2ADJ9"/>
<dbReference type="GO" id="GO:0016020">
    <property type="term" value="C:membrane"/>
    <property type="evidence" value="ECO:0007669"/>
    <property type="project" value="TreeGrafter"/>
</dbReference>
<organism evidence="3">
    <name type="scientific">Camponotus floridanus</name>
    <name type="common">Florida carpenter ant</name>
    <dbReference type="NCBI Taxonomy" id="104421"/>
    <lineage>
        <taxon>Eukaryota</taxon>
        <taxon>Metazoa</taxon>
        <taxon>Ecdysozoa</taxon>
        <taxon>Arthropoda</taxon>
        <taxon>Hexapoda</taxon>
        <taxon>Insecta</taxon>
        <taxon>Pterygota</taxon>
        <taxon>Neoptera</taxon>
        <taxon>Endopterygota</taxon>
        <taxon>Hymenoptera</taxon>
        <taxon>Apocrita</taxon>
        <taxon>Aculeata</taxon>
        <taxon>Formicoidea</taxon>
        <taxon>Formicidae</taxon>
        <taxon>Formicinae</taxon>
        <taxon>Camponotus</taxon>
    </lineage>
</organism>
<gene>
    <name evidence="2" type="ORF">EAG_01691</name>
</gene>
<proteinExistence type="predicted"/>
<dbReference type="InParanoid" id="E2ADJ9"/>
<dbReference type="EMBL" id="GL438812">
    <property type="protein sequence ID" value="EFN68493.1"/>
    <property type="molecule type" value="Genomic_DNA"/>
</dbReference>
<dbReference type="SUPFAM" id="SSF46938">
    <property type="entry name" value="CRAL/TRIO N-terminal domain"/>
    <property type="match status" value="1"/>
</dbReference>
<dbReference type="InterPro" id="IPR001251">
    <property type="entry name" value="CRAL-TRIO_dom"/>
</dbReference>
<dbReference type="OMA" id="YEEWIPK"/>
<protein>
    <submittedName>
        <fullName evidence="2">Retinaldehyde-binding protein 1-like protein 2</fullName>
    </submittedName>
</protein>
<sequence>MSELSSGLAKLFHSAIIPYNPQDLLDRGRQAGLLESVVGADNGGRSSSGCNGWGYNGPCGVEVHLRTGYRGRMKFGHTIDDSRKKYPEITDELIKSLQKWADDRDLPKIPEEQLALFTHSCYYDLTATERCMDVYYRMRSTIPEFFYDRDPEYLQQSLKILEFVALPKPDRNGSRIIFHRLADSRSSRYMFNDGIKLLLMSIDADLYTEGCSPGYIFLFDMHNVRLGHLTRLSISSIRWFFEYLQDAMPVRLKAIHVLNAVWFMDKIIALIRPFMKRELYEMLHIHTGDVSDIYSHIPPECLPKDYNGELDYVANLHEAHCMKLNQLRDYFREEETLFRNYSPNKAKIASNQNLMQTKDLKDHVNDDDS</sequence>
<dbReference type="SUPFAM" id="SSF52087">
    <property type="entry name" value="CRAL/TRIO domain"/>
    <property type="match status" value="1"/>
</dbReference>
<dbReference type="CDD" id="cd00170">
    <property type="entry name" value="SEC14"/>
    <property type="match status" value="1"/>
</dbReference>
<dbReference type="Gene3D" id="3.40.525.10">
    <property type="entry name" value="CRAL-TRIO lipid binding domain"/>
    <property type="match status" value="1"/>
</dbReference>
<dbReference type="PANTHER" id="PTHR10174">
    <property type="entry name" value="ALPHA-TOCOPHEROL TRANSFER PROTEIN-RELATED"/>
    <property type="match status" value="1"/>
</dbReference>
<dbReference type="PRINTS" id="PR00180">
    <property type="entry name" value="CRETINALDHBP"/>
</dbReference>
<evidence type="ECO:0000259" key="1">
    <source>
        <dbReference type="PROSITE" id="PS50191"/>
    </source>
</evidence>
<evidence type="ECO:0000313" key="3">
    <source>
        <dbReference type="Proteomes" id="UP000000311"/>
    </source>
</evidence>
<dbReference type="Proteomes" id="UP000000311">
    <property type="component" value="Unassembled WGS sequence"/>
</dbReference>
<accession>E2ADJ9</accession>
<dbReference type="SMART" id="SM00516">
    <property type="entry name" value="SEC14"/>
    <property type="match status" value="1"/>
</dbReference>
<reference evidence="2 3" key="1">
    <citation type="journal article" date="2010" name="Science">
        <title>Genomic comparison of the ants Camponotus floridanus and Harpegnathos saltator.</title>
        <authorList>
            <person name="Bonasio R."/>
            <person name="Zhang G."/>
            <person name="Ye C."/>
            <person name="Mutti N.S."/>
            <person name="Fang X."/>
            <person name="Qin N."/>
            <person name="Donahue G."/>
            <person name="Yang P."/>
            <person name="Li Q."/>
            <person name="Li C."/>
            <person name="Zhang P."/>
            <person name="Huang Z."/>
            <person name="Berger S.L."/>
            <person name="Reinberg D."/>
            <person name="Wang J."/>
            <person name="Liebig J."/>
        </authorList>
    </citation>
    <scope>NUCLEOTIDE SEQUENCE [LARGE SCALE GENOMIC DNA]</scope>
    <source>
        <strain evidence="3">C129</strain>
    </source>
</reference>
<evidence type="ECO:0000313" key="2">
    <source>
        <dbReference type="EMBL" id="EFN68493.1"/>
    </source>
</evidence>
<dbReference type="PANTHER" id="PTHR10174:SF213">
    <property type="entry name" value="CRAL-TRIO DOMAIN-CONTAINING PROTEIN"/>
    <property type="match status" value="1"/>
</dbReference>
<keyword evidence="3" id="KW-1185">Reference proteome</keyword>
<dbReference type="PROSITE" id="PS50191">
    <property type="entry name" value="CRAL_TRIO"/>
    <property type="match status" value="1"/>
</dbReference>
<dbReference type="OrthoDB" id="1434354at2759"/>